<keyword evidence="1" id="KW-0812">Transmembrane</keyword>
<name>A0A4R1M5B1_9FIRM</name>
<dbReference type="Proteomes" id="UP000294545">
    <property type="component" value="Unassembled WGS sequence"/>
</dbReference>
<proteinExistence type="predicted"/>
<dbReference type="OrthoDB" id="9776650at2"/>
<reference evidence="3 4" key="1">
    <citation type="submission" date="2019-03" db="EMBL/GenBank/DDBJ databases">
        <title>Genomic Encyclopedia of Type Strains, Phase IV (KMG-IV): sequencing the most valuable type-strain genomes for metagenomic binning, comparative biology and taxonomic classification.</title>
        <authorList>
            <person name="Goeker M."/>
        </authorList>
    </citation>
    <scope>NUCLEOTIDE SEQUENCE [LARGE SCALE GENOMIC DNA]</scope>
    <source>
        <strain evidence="3 4">DSM 24176</strain>
    </source>
</reference>
<feature type="transmembrane region" description="Helical" evidence="1">
    <location>
        <begin position="6"/>
        <end position="23"/>
    </location>
</feature>
<keyword evidence="1" id="KW-0472">Membrane</keyword>
<feature type="domain" description="NERD" evidence="2">
    <location>
        <begin position="30"/>
        <end position="145"/>
    </location>
</feature>
<dbReference type="InterPro" id="IPR011528">
    <property type="entry name" value="NERD"/>
</dbReference>
<evidence type="ECO:0000313" key="3">
    <source>
        <dbReference type="EMBL" id="TCK86777.1"/>
    </source>
</evidence>
<organism evidence="3 4">
    <name type="scientific">Natranaerovirga hydrolytica</name>
    <dbReference type="NCBI Taxonomy" id="680378"/>
    <lineage>
        <taxon>Bacteria</taxon>
        <taxon>Bacillati</taxon>
        <taxon>Bacillota</taxon>
        <taxon>Clostridia</taxon>
        <taxon>Lachnospirales</taxon>
        <taxon>Natranaerovirgaceae</taxon>
        <taxon>Natranaerovirga</taxon>
    </lineage>
</organism>
<evidence type="ECO:0000313" key="4">
    <source>
        <dbReference type="Proteomes" id="UP000294545"/>
    </source>
</evidence>
<accession>A0A4R1M5B1</accession>
<evidence type="ECO:0000256" key="1">
    <source>
        <dbReference type="SAM" id="Phobius"/>
    </source>
</evidence>
<dbReference type="Pfam" id="PF08378">
    <property type="entry name" value="NERD"/>
    <property type="match status" value="1"/>
</dbReference>
<dbReference type="EMBL" id="SMGQ01000019">
    <property type="protein sequence ID" value="TCK86777.1"/>
    <property type="molecule type" value="Genomic_DNA"/>
</dbReference>
<evidence type="ECO:0000259" key="2">
    <source>
        <dbReference type="Pfam" id="PF08378"/>
    </source>
</evidence>
<sequence length="193" mass="22815">MEEYILYFGTSIISIIIIRNIIINYRKKKAGNYGEELTFRFIKKRVTKGNRYVFKNLRLPLYNTTTEIDFLIITSKGLLCIENKHLTGVVKGSVEDKYWVQIKNNGKQRFYNPLMQNEGHIKCLKHHLRLNGYKNVPVYSYIVFSNENVNVFVDDIRVGTIHDISDVIQFIKKNEKNRIKKNKLKKIIKKISR</sequence>
<comment type="caution">
    <text evidence="3">The sequence shown here is derived from an EMBL/GenBank/DDBJ whole genome shotgun (WGS) entry which is preliminary data.</text>
</comment>
<protein>
    <submittedName>
        <fullName evidence="3">Nuclease-like protein</fullName>
    </submittedName>
</protein>
<gene>
    <name evidence="3" type="ORF">EDC19_2831</name>
</gene>
<dbReference type="AlphaFoldDB" id="A0A4R1M5B1"/>
<keyword evidence="1" id="KW-1133">Transmembrane helix</keyword>
<keyword evidence="4" id="KW-1185">Reference proteome</keyword>
<dbReference type="RefSeq" id="WP_132283483.1">
    <property type="nucleotide sequence ID" value="NZ_SMGQ01000019.1"/>
</dbReference>